<dbReference type="FunFam" id="1.10.290.10:FF:000004">
    <property type="entry name" value="DNA topoisomerase 3"/>
    <property type="match status" value="1"/>
</dbReference>
<dbReference type="GO" id="GO:0008270">
    <property type="term" value="F:zinc ion binding"/>
    <property type="evidence" value="ECO:0007669"/>
    <property type="project" value="UniProtKB-KW"/>
</dbReference>
<keyword evidence="8" id="KW-0460">Magnesium</keyword>
<evidence type="ECO:0000256" key="2">
    <source>
        <dbReference type="ARBA" id="ARBA00009446"/>
    </source>
</evidence>
<evidence type="ECO:0000256" key="7">
    <source>
        <dbReference type="ARBA" id="ARBA00022833"/>
    </source>
</evidence>
<dbReference type="AlphaFoldDB" id="A0A1V2ZYB6"/>
<evidence type="ECO:0000256" key="13">
    <source>
        <dbReference type="ARBA" id="ARBA00031985"/>
    </source>
</evidence>
<evidence type="ECO:0000256" key="12">
    <source>
        <dbReference type="ARBA" id="ARBA00030003"/>
    </source>
</evidence>
<dbReference type="InterPro" id="IPR025589">
    <property type="entry name" value="Toprim_C_rpt"/>
</dbReference>
<dbReference type="Pfam" id="PF01396">
    <property type="entry name" value="Zn_ribbon_Top1"/>
    <property type="match status" value="1"/>
</dbReference>
<dbReference type="PROSITE" id="PS50880">
    <property type="entry name" value="TOPRIM"/>
    <property type="match status" value="1"/>
</dbReference>
<dbReference type="SUPFAM" id="SSF57783">
    <property type="entry name" value="Zinc beta-ribbon"/>
    <property type="match status" value="1"/>
</dbReference>
<dbReference type="Pfam" id="PF01751">
    <property type="entry name" value="Toprim"/>
    <property type="match status" value="1"/>
</dbReference>
<keyword evidence="6" id="KW-0863">Zinc-finger</keyword>
<dbReference type="SMART" id="SM00493">
    <property type="entry name" value="TOPRIM"/>
    <property type="match status" value="1"/>
</dbReference>
<feature type="domain" description="Topo IA-type catalytic" evidence="17">
    <location>
        <begin position="149"/>
        <end position="597"/>
    </location>
</feature>
<dbReference type="Gene3D" id="1.10.290.10">
    <property type="entry name" value="Topoisomerase I, domain 4"/>
    <property type="match status" value="1"/>
</dbReference>
<evidence type="ECO:0000259" key="16">
    <source>
        <dbReference type="PROSITE" id="PS50880"/>
    </source>
</evidence>
<evidence type="ECO:0000256" key="14">
    <source>
        <dbReference type="ARBA" id="ARBA00032235"/>
    </source>
</evidence>
<dbReference type="NCBIfam" id="NF005829">
    <property type="entry name" value="PRK07726.1"/>
    <property type="match status" value="1"/>
</dbReference>
<sequence length="744" mass="81995">MKLFLAEKPSQARDIARVLGASRKENACIRGDGVTVTWCFGHLLEMAPPQDYDPALKQWRVETLPILPDQWRMNVRPKVKGHFSSIRSLLKQASEVVVATDADREGETIAREVLDLCGYRGPIQRLWLAALDEASVRKALANLLPGDQTFPLYRAGVARARADWLVGMNLTRAYTLAAQARGYDGVLSVGRVQTPTLKLVVDRDRAIEQFKPVPYYEVSVRCGHTNGAWEARWVPPEGVSDSEGRCTSQQAAASVAQRVQGVQGTVTLAQTERKRENAPLPYDLSTLQQEASKRLGMGAQEVLDTAQSLYEKHKATSYPRTDCRYLPVSQHGEARDVLQGLMQSDSTIEHLVEGADAAVQGRCWNDAKITAHHAIIPTTAVADVHAMSSREQAVYDLIRRRFIAQFYPAYEYDQTRLEVAAEGETFRTQGRVNRRTGWRVLIQTDASAEERAESDQALPNVQKGDPVSLAGAQIRDKETTPPERFTQGTLLAAMKNIAREIADERLRRVLKENTGIGTEATRAGIIQTLMDRGYLEERKKKLTSTAAARSLIDALPDPVKDPSTTALWEQALDQIAKGEGEIDGFLQRQSEWVKRLVQNVQQQGADAVQVEAQAQHACPACGSPMRRRKGGSGAFWGCTRYPDCTTTLPDQGGKPGKAPKQGPVGQCGCAQQGNIKESPKAWQCEACNAIVWKQLSGKKLTETQALTLFAGDLVQLKGLKSKRTGKTFDAGAKLTEGKVQLQFD</sequence>
<dbReference type="InterPro" id="IPR006171">
    <property type="entry name" value="TOPRIM_dom"/>
</dbReference>
<evidence type="ECO:0000256" key="4">
    <source>
        <dbReference type="ARBA" id="ARBA00022723"/>
    </source>
</evidence>
<dbReference type="PRINTS" id="PR00417">
    <property type="entry name" value="PRTPISMRASEI"/>
</dbReference>
<dbReference type="GO" id="GO:0006265">
    <property type="term" value="P:DNA topological change"/>
    <property type="evidence" value="ECO:0007669"/>
    <property type="project" value="InterPro"/>
</dbReference>
<dbReference type="Pfam" id="PF13342">
    <property type="entry name" value="Toprim_Crpt"/>
    <property type="match status" value="1"/>
</dbReference>
<dbReference type="InterPro" id="IPR000380">
    <property type="entry name" value="Topo_IA"/>
</dbReference>
<dbReference type="InterPro" id="IPR003601">
    <property type="entry name" value="Topo_IA_2"/>
</dbReference>
<accession>A0A1V2ZYB6</accession>
<dbReference type="GO" id="GO:0003677">
    <property type="term" value="F:DNA binding"/>
    <property type="evidence" value="ECO:0007669"/>
    <property type="project" value="UniProtKB-KW"/>
</dbReference>
<dbReference type="STRING" id="252474.B1A74_07805"/>
<dbReference type="OrthoDB" id="9803554at2"/>
<keyword evidence="10" id="KW-0238">DNA-binding</keyword>
<dbReference type="InterPro" id="IPR034144">
    <property type="entry name" value="TOPRIM_TopoIII"/>
</dbReference>
<dbReference type="InterPro" id="IPR013826">
    <property type="entry name" value="Topo_IA_cen_sub3"/>
</dbReference>
<dbReference type="InterPro" id="IPR023406">
    <property type="entry name" value="Topo_IA_AS"/>
</dbReference>
<dbReference type="GO" id="GO:0006281">
    <property type="term" value="P:DNA repair"/>
    <property type="evidence" value="ECO:0007669"/>
    <property type="project" value="TreeGrafter"/>
</dbReference>
<dbReference type="NCBIfam" id="TIGR01056">
    <property type="entry name" value="topB"/>
    <property type="match status" value="1"/>
</dbReference>
<dbReference type="CDD" id="cd00186">
    <property type="entry name" value="TOP1Ac"/>
    <property type="match status" value="1"/>
</dbReference>
<dbReference type="Pfam" id="PF01131">
    <property type="entry name" value="Topoisom_bac"/>
    <property type="match status" value="1"/>
</dbReference>
<dbReference type="EC" id="5.6.2.1" evidence="3"/>
<organism evidence="18 19">
    <name type="scientific">Thioalkalivibrio halophilus</name>
    <dbReference type="NCBI Taxonomy" id="252474"/>
    <lineage>
        <taxon>Bacteria</taxon>
        <taxon>Pseudomonadati</taxon>
        <taxon>Pseudomonadota</taxon>
        <taxon>Gammaproteobacteria</taxon>
        <taxon>Chromatiales</taxon>
        <taxon>Ectothiorhodospiraceae</taxon>
        <taxon>Thioalkalivibrio</taxon>
    </lineage>
</organism>
<dbReference type="Gene3D" id="1.10.460.10">
    <property type="entry name" value="Topoisomerase I, domain 2"/>
    <property type="match status" value="1"/>
</dbReference>
<dbReference type="InterPro" id="IPR003602">
    <property type="entry name" value="Topo_IA_DNA-bd_dom"/>
</dbReference>
<comment type="catalytic activity">
    <reaction evidence="1">
        <text>ATP-independent breakage of single-stranded DNA, followed by passage and rejoining.</text>
        <dbReference type="EC" id="5.6.2.1"/>
    </reaction>
</comment>
<evidence type="ECO:0000256" key="3">
    <source>
        <dbReference type="ARBA" id="ARBA00012891"/>
    </source>
</evidence>
<dbReference type="PROSITE" id="PS00396">
    <property type="entry name" value="TOPO_IA_1"/>
    <property type="match status" value="1"/>
</dbReference>
<dbReference type="Gene3D" id="3.40.50.140">
    <property type="match status" value="1"/>
</dbReference>
<dbReference type="InterPro" id="IPR013825">
    <property type="entry name" value="Topo_IA_cen_sub2"/>
</dbReference>
<comment type="similarity">
    <text evidence="2">Belongs to the type IA topoisomerase family.</text>
</comment>
<dbReference type="InterPro" id="IPR005738">
    <property type="entry name" value="TopoIII"/>
</dbReference>
<dbReference type="Gene3D" id="2.70.20.10">
    <property type="entry name" value="Topoisomerase I, domain 3"/>
    <property type="match status" value="1"/>
</dbReference>
<proteinExistence type="inferred from homology"/>
<gene>
    <name evidence="18" type="ORF">B1A74_07805</name>
</gene>
<dbReference type="Proteomes" id="UP000189177">
    <property type="component" value="Unassembled WGS sequence"/>
</dbReference>
<evidence type="ECO:0000256" key="10">
    <source>
        <dbReference type="ARBA" id="ARBA00023125"/>
    </source>
</evidence>
<dbReference type="PANTHER" id="PTHR11390">
    <property type="entry name" value="PROKARYOTIC DNA TOPOISOMERASE"/>
    <property type="match status" value="1"/>
</dbReference>
<keyword evidence="9" id="KW-0799">Topoisomerase</keyword>
<dbReference type="SMART" id="SM00436">
    <property type="entry name" value="TOP1Bc"/>
    <property type="match status" value="1"/>
</dbReference>
<evidence type="ECO:0000259" key="17">
    <source>
        <dbReference type="PROSITE" id="PS52039"/>
    </source>
</evidence>
<dbReference type="InterPro" id="IPR013498">
    <property type="entry name" value="Topo_IA_Znf"/>
</dbReference>
<dbReference type="PANTHER" id="PTHR11390:SF21">
    <property type="entry name" value="DNA TOPOISOMERASE 3-ALPHA"/>
    <property type="match status" value="1"/>
</dbReference>
<evidence type="ECO:0000256" key="11">
    <source>
        <dbReference type="ARBA" id="ARBA00023235"/>
    </source>
</evidence>
<evidence type="ECO:0000256" key="1">
    <source>
        <dbReference type="ARBA" id="ARBA00000213"/>
    </source>
</evidence>
<reference evidence="18 19" key="1">
    <citation type="submission" date="2017-02" db="EMBL/GenBank/DDBJ databases">
        <title>Genomic diversity within the haloalkaliphilic genus Thioalkalivibrio.</title>
        <authorList>
            <person name="Ahn A.-C."/>
            <person name="Meier-Kolthoff J."/>
            <person name="Overmars L."/>
            <person name="Richter M."/>
            <person name="Woyke T."/>
            <person name="Sorokin D.Y."/>
            <person name="Muyzer G."/>
        </authorList>
    </citation>
    <scope>NUCLEOTIDE SEQUENCE [LARGE SCALE GENOMIC DNA]</scope>
    <source>
        <strain evidence="18 19">HL17</strain>
    </source>
</reference>
<keyword evidence="7" id="KW-0862">Zinc</keyword>
<evidence type="ECO:0000256" key="5">
    <source>
        <dbReference type="ARBA" id="ARBA00022737"/>
    </source>
</evidence>
<protein>
    <recommendedName>
        <fullName evidence="3">DNA topoisomerase</fullName>
        <ecNumber evidence="3">5.6.2.1</ecNumber>
    </recommendedName>
    <alternativeName>
        <fullName evidence="15">Omega-protein</fullName>
    </alternativeName>
    <alternativeName>
        <fullName evidence="14">Relaxing enzyme</fullName>
    </alternativeName>
    <alternativeName>
        <fullName evidence="12">Swivelase</fullName>
    </alternativeName>
    <alternativeName>
        <fullName evidence="13">Untwisting enzyme</fullName>
    </alternativeName>
</protein>
<dbReference type="InterPro" id="IPR013497">
    <property type="entry name" value="Topo_IA_cen"/>
</dbReference>
<evidence type="ECO:0000256" key="15">
    <source>
        <dbReference type="ARBA" id="ARBA00032877"/>
    </source>
</evidence>
<dbReference type="CDD" id="cd03362">
    <property type="entry name" value="TOPRIM_TopoIA_TopoIII"/>
    <property type="match status" value="1"/>
</dbReference>
<evidence type="ECO:0000313" key="18">
    <source>
        <dbReference type="EMBL" id="OOC10076.1"/>
    </source>
</evidence>
<dbReference type="Gene3D" id="3.30.65.10">
    <property type="entry name" value="Bacterial Topoisomerase I, domain 1"/>
    <property type="match status" value="1"/>
</dbReference>
<dbReference type="SMART" id="SM00437">
    <property type="entry name" value="TOP1Ac"/>
    <property type="match status" value="1"/>
</dbReference>
<dbReference type="GO" id="GO:0003917">
    <property type="term" value="F:DNA topoisomerase type I (single strand cut, ATP-independent) activity"/>
    <property type="evidence" value="ECO:0007669"/>
    <property type="project" value="UniProtKB-EC"/>
</dbReference>
<feature type="domain" description="Toprim" evidence="16">
    <location>
        <begin position="1"/>
        <end position="132"/>
    </location>
</feature>
<keyword evidence="11 18" id="KW-0413">Isomerase</keyword>
<evidence type="ECO:0000256" key="8">
    <source>
        <dbReference type="ARBA" id="ARBA00022842"/>
    </source>
</evidence>
<keyword evidence="19" id="KW-1185">Reference proteome</keyword>
<evidence type="ECO:0000256" key="9">
    <source>
        <dbReference type="ARBA" id="ARBA00023029"/>
    </source>
</evidence>
<evidence type="ECO:0000313" key="19">
    <source>
        <dbReference type="Proteomes" id="UP000189177"/>
    </source>
</evidence>
<dbReference type="EMBL" id="MUZR01000024">
    <property type="protein sequence ID" value="OOC10076.1"/>
    <property type="molecule type" value="Genomic_DNA"/>
</dbReference>
<dbReference type="RefSeq" id="WP_077244282.1">
    <property type="nucleotide sequence ID" value="NZ_MUZR01000024.1"/>
</dbReference>
<dbReference type="GO" id="GO:0006310">
    <property type="term" value="P:DNA recombination"/>
    <property type="evidence" value="ECO:0007669"/>
    <property type="project" value="TreeGrafter"/>
</dbReference>
<comment type="caution">
    <text evidence="18">The sequence shown here is derived from an EMBL/GenBank/DDBJ whole genome shotgun (WGS) entry which is preliminary data.</text>
</comment>
<keyword evidence="4" id="KW-0479">Metal-binding</keyword>
<evidence type="ECO:0000256" key="6">
    <source>
        <dbReference type="ARBA" id="ARBA00022771"/>
    </source>
</evidence>
<keyword evidence="5" id="KW-0677">Repeat</keyword>
<dbReference type="InterPro" id="IPR023405">
    <property type="entry name" value="Topo_IA_core_domain"/>
</dbReference>
<name>A0A1V2ZYB6_9GAMM</name>
<dbReference type="SUPFAM" id="SSF56712">
    <property type="entry name" value="Prokaryotic type I DNA topoisomerase"/>
    <property type="match status" value="1"/>
</dbReference>
<dbReference type="PROSITE" id="PS52039">
    <property type="entry name" value="TOPO_IA_2"/>
    <property type="match status" value="1"/>
</dbReference>
<dbReference type="GO" id="GO:0043597">
    <property type="term" value="C:cytoplasmic replication fork"/>
    <property type="evidence" value="ECO:0007669"/>
    <property type="project" value="TreeGrafter"/>
</dbReference>
<dbReference type="InterPro" id="IPR013824">
    <property type="entry name" value="Topo_IA_cen_sub1"/>
</dbReference>